<name>A0A917TRW0_9ACTN</name>
<organism evidence="2 3">
    <name type="scientific">Dactylosporangium sucinum</name>
    <dbReference type="NCBI Taxonomy" id="1424081"/>
    <lineage>
        <taxon>Bacteria</taxon>
        <taxon>Bacillati</taxon>
        <taxon>Actinomycetota</taxon>
        <taxon>Actinomycetes</taxon>
        <taxon>Micromonosporales</taxon>
        <taxon>Micromonosporaceae</taxon>
        <taxon>Dactylosporangium</taxon>
    </lineage>
</organism>
<evidence type="ECO:0000313" key="2">
    <source>
        <dbReference type="EMBL" id="GGM34676.1"/>
    </source>
</evidence>
<feature type="compositionally biased region" description="Pro residues" evidence="1">
    <location>
        <begin position="62"/>
        <end position="71"/>
    </location>
</feature>
<feature type="region of interest" description="Disordered" evidence="1">
    <location>
        <begin position="15"/>
        <end position="84"/>
    </location>
</feature>
<dbReference type="Proteomes" id="UP000642070">
    <property type="component" value="Unassembled WGS sequence"/>
</dbReference>
<evidence type="ECO:0000256" key="1">
    <source>
        <dbReference type="SAM" id="MobiDB-lite"/>
    </source>
</evidence>
<comment type="caution">
    <text evidence="2">The sequence shown here is derived from an EMBL/GenBank/DDBJ whole genome shotgun (WGS) entry which is preliminary data.</text>
</comment>
<sequence>MRLHFHTGLEAIESKRKDSGASMASVATLSARPSVVVRPVPPLDPPVGAAPPAMPGLDELPLPWPAPPDGPPPRRPDDPRPAGAHAACRRFAGLCVEVLNGFRPPSQLRPLTHPHRFADVCDQLMRRTVRIRMRPAQAARHGQLVRARRMLLTEPLPGIAEAVVVLEQGGTAWAMAIRLEHDPAKLQPPQMQGWHCTVVQVV</sequence>
<evidence type="ECO:0000313" key="3">
    <source>
        <dbReference type="Proteomes" id="UP000642070"/>
    </source>
</evidence>
<dbReference type="Pfam" id="PF20060">
    <property type="entry name" value="DUF6459"/>
    <property type="match status" value="1"/>
</dbReference>
<dbReference type="EMBL" id="BMPI01000018">
    <property type="protein sequence ID" value="GGM34676.1"/>
    <property type="molecule type" value="Genomic_DNA"/>
</dbReference>
<dbReference type="AlphaFoldDB" id="A0A917TRW0"/>
<feature type="compositionally biased region" description="Low complexity" evidence="1">
    <location>
        <begin position="29"/>
        <end position="38"/>
    </location>
</feature>
<feature type="compositionally biased region" description="Pro residues" evidence="1">
    <location>
        <begin position="39"/>
        <end position="54"/>
    </location>
</feature>
<reference evidence="2" key="1">
    <citation type="journal article" date="2014" name="Int. J. Syst. Evol. Microbiol.">
        <title>Complete genome sequence of Corynebacterium casei LMG S-19264T (=DSM 44701T), isolated from a smear-ripened cheese.</title>
        <authorList>
            <consortium name="US DOE Joint Genome Institute (JGI-PGF)"/>
            <person name="Walter F."/>
            <person name="Albersmeier A."/>
            <person name="Kalinowski J."/>
            <person name="Ruckert C."/>
        </authorList>
    </citation>
    <scope>NUCLEOTIDE SEQUENCE</scope>
    <source>
        <strain evidence="2">JCM 19831</strain>
    </source>
</reference>
<gene>
    <name evidence="2" type="ORF">GCM10007977_040240</name>
</gene>
<protein>
    <submittedName>
        <fullName evidence="2">Uncharacterized protein</fullName>
    </submittedName>
</protein>
<reference evidence="2" key="2">
    <citation type="submission" date="2020-09" db="EMBL/GenBank/DDBJ databases">
        <authorList>
            <person name="Sun Q."/>
            <person name="Ohkuma M."/>
        </authorList>
    </citation>
    <scope>NUCLEOTIDE SEQUENCE</scope>
    <source>
        <strain evidence="2">JCM 19831</strain>
    </source>
</reference>
<dbReference type="InterPro" id="IPR045596">
    <property type="entry name" value="DUF6459"/>
</dbReference>
<proteinExistence type="predicted"/>
<keyword evidence="3" id="KW-1185">Reference proteome</keyword>
<accession>A0A917TRW0</accession>